<feature type="domain" description="AAA+ ATPase" evidence="3">
    <location>
        <begin position="145"/>
        <end position="283"/>
    </location>
</feature>
<dbReference type="GO" id="GO:0051301">
    <property type="term" value="P:cell division"/>
    <property type="evidence" value="ECO:0007669"/>
    <property type="project" value="UniProtKB-KW"/>
</dbReference>
<reference evidence="4 5" key="1">
    <citation type="submission" date="2016-04" db="EMBL/GenBank/DDBJ databases">
        <authorList>
            <person name="Evans L.H."/>
            <person name="Alamgir A."/>
            <person name="Owens N."/>
            <person name="Weber N.D."/>
            <person name="Virtaneva K."/>
            <person name="Barbian K."/>
            <person name="Babar A."/>
            <person name="Rosenke K."/>
        </authorList>
    </citation>
    <scope>NUCLEOTIDE SEQUENCE [LARGE SCALE GENOMIC DNA]</scope>
    <source>
        <strain evidence="5">S5(T) (JCM 30642 \VKM B-2941)</strain>
    </source>
</reference>
<evidence type="ECO:0000256" key="1">
    <source>
        <dbReference type="ARBA" id="ARBA00022741"/>
    </source>
</evidence>
<dbReference type="RefSeq" id="WP_148689725.1">
    <property type="nucleotide sequence ID" value="NZ_LT671858.1"/>
</dbReference>
<dbReference type="GeneID" id="41588203"/>
<dbReference type="Pfam" id="PF17862">
    <property type="entry name" value="AAA_lid_3"/>
    <property type="match status" value="1"/>
</dbReference>
<evidence type="ECO:0000313" key="4">
    <source>
        <dbReference type="EMBL" id="SIM59323.1"/>
    </source>
</evidence>
<gene>
    <name evidence="4" type="ORF">CSP5_0934</name>
</gene>
<dbReference type="Pfam" id="PF00004">
    <property type="entry name" value="AAA"/>
    <property type="match status" value="1"/>
</dbReference>
<dbReference type="SUPFAM" id="SSF52540">
    <property type="entry name" value="P-loop containing nucleoside triphosphate hydrolases"/>
    <property type="match status" value="1"/>
</dbReference>
<dbReference type="InterPro" id="IPR003959">
    <property type="entry name" value="ATPase_AAA_core"/>
</dbReference>
<organism evidence="4 5">
    <name type="scientific">Cuniculiplasma divulgatum</name>
    <dbReference type="NCBI Taxonomy" id="1673428"/>
    <lineage>
        <taxon>Archaea</taxon>
        <taxon>Methanobacteriati</taxon>
        <taxon>Thermoplasmatota</taxon>
        <taxon>Thermoplasmata</taxon>
        <taxon>Thermoplasmatales</taxon>
        <taxon>Cuniculiplasmataceae</taxon>
        <taxon>Cuniculiplasma</taxon>
    </lineage>
</organism>
<dbReference type="GO" id="GO:0005524">
    <property type="term" value="F:ATP binding"/>
    <property type="evidence" value="ECO:0007669"/>
    <property type="project" value="UniProtKB-KW"/>
</dbReference>
<dbReference type="SMART" id="SM00382">
    <property type="entry name" value="AAA"/>
    <property type="match status" value="1"/>
</dbReference>
<dbReference type="Gene3D" id="3.40.50.300">
    <property type="entry name" value="P-loop containing nucleotide triphosphate hydrolases"/>
    <property type="match status" value="1"/>
</dbReference>
<dbReference type="InterPro" id="IPR027417">
    <property type="entry name" value="P-loop_NTPase"/>
</dbReference>
<evidence type="ECO:0000256" key="2">
    <source>
        <dbReference type="ARBA" id="ARBA00022840"/>
    </source>
</evidence>
<evidence type="ECO:0000259" key="3">
    <source>
        <dbReference type="SMART" id="SM00382"/>
    </source>
</evidence>
<dbReference type="PANTHER" id="PTHR23077:SF171">
    <property type="entry name" value="NUCLEAR VALOSIN-CONTAINING PROTEIN-LIKE"/>
    <property type="match status" value="1"/>
</dbReference>
<dbReference type="AlphaFoldDB" id="A0A1N5UF02"/>
<keyword evidence="1" id="KW-0547">Nucleotide-binding</keyword>
<accession>A0A1N5UF02</accession>
<keyword evidence="2" id="KW-0067">ATP-binding</keyword>
<name>A0A1N5UF02_9ARCH</name>
<dbReference type="Gene3D" id="1.10.8.60">
    <property type="match status" value="1"/>
</dbReference>
<dbReference type="InterPro" id="IPR050168">
    <property type="entry name" value="AAA_ATPase_domain"/>
</dbReference>
<dbReference type="EMBL" id="LT671858">
    <property type="protein sequence ID" value="SIM59323.1"/>
    <property type="molecule type" value="Genomic_DNA"/>
</dbReference>
<evidence type="ECO:0000313" key="5">
    <source>
        <dbReference type="Proteomes" id="UP000195607"/>
    </source>
</evidence>
<keyword evidence="4" id="KW-0131">Cell cycle</keyword>
<sequence>MNNGQDAECLKKYREKVESIIKSDQLKNKKIENLKLLATEILNSSKNRENAKRVEFLKLADLCVNIIDKLTNEMPENVSKSNSLTKYKEVIIANDSSDYFRRLRPAIASTSFDDIAGLSDVKKIVMNQIIKARENKEIARMYGITGRNILLFGPPGTGKTSIAQAISNRVQYPMVTITPSDILDNKFGEFEKNIRSLFQGAIANKPVIIFFDEFDSLATRRTNSNSSYMKRGVPEMLRQMTDLRKESDGQIMIIAATNNPWDIDDAMLNPERFDTKIFVPPPDEASRSELFRTFLRELKVSDAIDYEELGRISEGYTGADIKYICKRAAEEVFSQVIDSNEIREINQEDLVVSIEQSSRSITGDLLSKYTKFKEKYHL</sequence>
<dbReference type="InterPro" id="IPR041569">
    <property type="entry name" value="AAA_lid_3"/>
</dbReference>
<dbReference type="PANTHER" id="PTHR23077">
    <property type="entry name" value="AAA-FAMILY ATPASE"/>
    <property type="match status" value="1"/>
</dbReference>
<dbReference type="GO" id="GO:0016887">
    <property type="term" value="F:ATP hydrolysis activity"/>
    <property type="evidence" value="ECO:0007669"/>
    <property type="project" value="InterPro"/>
</dbReference>
<keyword evidence="4" id="KW-0132">Cell division</keyword>
<protein>
    <submittedName>
        <fullName evidence="4">Cell division ATPase of the AAA+ class, ESCRT system component</fullName>
    </submittedName>
</protein>
<dbReference type="Proteomes" id="UP000195607">
    <property type="component" value="Chromosome I"/>
</dbReference>
<proteinExistence type="predicted"/>
<dbReference type="InterPro" id="IPR003593">
    <property type="entry name" value="AAA+_ATPase"/>
</dbReference>